<dbReference type="InterPro" id="IPR052035">
    <property type="entry name" value="ZnF_BED_domain_contain"/>
</dbReference>
<dbReference type="InterPro" id="IPR012337">
    <property type="entry name" value="RNaseH-like_sf"/>
</dbReference>
<dbReference type="OrthoDB" id="2506934at2759"/>
<dbReference type="VEuPathDB" id="FungiDB:VP01_3682g5"/>
<keyword evidence="2" id="KW-0479">Metal-binding</keyword>
<keyword evidence="7" id="KW-1185">Reference proteome</keyword>
<keyword evidence="5" id="KW-0539">Nucleus</keyword>
<evidence type="ECO:0000256" key="5">
    <source>
        <dbReference type="ARBA" id="ARBA00023242"/>
    </source>
</evidence>
<dbReference type="AlphaFoldDB" id="A0A0L6UW90"/>
<reference evidence="6 7" key="1">
    <citation type="submission" date="2015-08" db="EMBL/GenBank/DDBJ databases">
        <title>Next Generation Sequencing and Analysis of the Genome of Puccinia sorghi L Schw, the Causal Agent of Maize Common Rust.</title>
        <authorList>
            <person name="Rochi L."/>
            <person name="Burguener G."/>
            <person name="Darino M."/>
            <person name="Turjanski A."/>
            <person name="Kreff E."/>
            <person name="Dieguez M.J."/>
            <person name="Sacco F."/>
        </authorList>
    </citation>
    <scope>NUCLEOTIDE SEQUENCE [LARGE SCALE GENOMIC DNA]</scope>
    <source>
        <strain evidence="6 7">RO10H11247</strain>
    </source>
</reference>
<evidence type="ECO:0000313" key="6">
    <source>
        <dbReference type="EMBL" id="KNZ52130.1"/>
    </source>
</evidence>
<comment type="caution">
    <text evidence="6">The sequence shown here is derived from an EMBL/GenBank/DDBJ whole genome shotgun (WGS) entry which is preliminary data.</text>
</comment>
<name>A0A0L6UW90_9BASI</name>
<evidence type="ECO:0000256" key="4">
    <source>
        <dbReference type="ARBA" id="ARBA00022833"/>
    </source>
</evidence>
<protein>
    <recommendedName>
        <fullName evidence="8">HAT C-terminal dimerisation domain-containing protein</fullName>
    </recommendedName>
</protein>
<keyword evidence="3" id="KW-0863">Zinc-finger</keyword>
<comment type="subcellular location">
    <subcellularLocation>
        <location evidence="1">Nucleus</location>
    </subcellularLocation>
</comment>
<sequence>MKAFMAVTAHGITPDWKMIDVLIFIPAVQGRHTGSNFGNILVDMLDDLELSKKPISITADNASSNSTLASRVEHRLGGIFEADNQLLGCMAHVINLTAQDGIRVFGADTGLVDHKEGEMTLSKMDISHLVDEPNQSNVNLASIVLRIHGLATYVCGSPQRRKGFEAVVNFLNSQSPMPSTCTQPRMLILDVQTRWSSTYSMLRCAIQLQLACTTYCSPRGDTSKYSLHELEWEKVTQMTEFLAPLNDVTKILCLSKYPTLSMALPIYMLLIKNIFQVRSQYKASQLILAAKKMIYKLKKYFVLALEKPAPICSMILDLRIKLKHIEKNQNLLAEQHIKTLTTDDALRLFKFEAQVFDCSPSKMQQSESTASHKNKNKKDKLLTIIEADIFGGETCKISWEGN</sequence>
<evidence type="ECO:0000256" key="2">
    <source>
        <dbReference type="ARBA" id="ARBA00022723"/>
    </source>
</evidence>
<evidence type="ECO:0000256" key="1">
    <source>
        <dbReference type="ARBA" id="ARBA00004123"/>
    </source>
</evidence>
<dbReference type="EMBL" id="LAVV01008704">
    <property type="protein sequence ID" value="KNZ52130.1"/>
    <property type="molecule type" value="Genomic_DNA"/>
</dbReference>
<evidence type="ECO:0000313" key="7">
    <source>
        <dbReference type="Proteomes" id="UP000037035"/>
    </source>
</evidence>
<dbReference type="Proteomes" id="UP000037035">
    <property type="component" value="Unassembled WGS sequence"/>
</dbReference>
<evidence type="ECO:0008006" key="8">
    <source>
        <dbReference type="Google" id="ProtNLM"/>
    </source>
</evidence>
<dbReference type="GO" id="GO:0008270">
    <property type="term" value="F:zinc ion binding"/>
    <property type="evidence" value="ECO:0007669"/>
    <property type="project" value="UniProtKB-KW"/>
</dbReference>
<accession>A0A0L6UW90</accession>
<organism evidence="6 7">
    <name type="scientific">Puccinia sorghi</name>
    <dbReference type="NCBI Taxonomy" id="27349"/>
    <lineage>
        <taxon>Eukaryota</taxon>
        <taxon>Fungi</taxon>
        <taxon>Dikarya</taxon>
        <taxon>Basidiomycota</taxon>
        <taxon>Pucciniomycotina</taxon>
        <taxon>Pucciniomycetes</taxon>
        <taxon>Pucciniales</taxon>
        <taxon>Pucciniaceae</taxon>
        <taxon>Puccinia</taxon>
    </lineage>
</organism>
<dbReference type="SUPFAM" id="SSF53098">
    <property type="entry name" value="Ribonuclease H-like"/>
    <property type="match status" value="1"/>
</dbReference>
<evidence type="ECO:0000256" key="3">
    <source>
        <dbReference type="ARBA" id="ARBA00022771"/>
    </source>
</evidence>
<dbReference type="PANTHER" id="PTHR46481:SF10">
    <property type="entry name" value="ZINC FINGER BED DOMAIN-CONTAINING PROTEIN 39"/>
    <property type="match status" value="1"/>
</dbReference>
<dbReference type="GO" id="GO:0005634">
    <property type="term" value="C:nucleus"/>
    <property type="evidence" value="ECO:0007669"/>
    <property type="project" value="UniProtKB-SubCell"/>
</dbReference>
<keyword evidence="4" id="KW-0862">Zinc</keyword>
<gene>
    <name evidence="6" type="ORF">VP01_3682g5</name>
</gene>
<proteinExistence type="predicted"/>
<dbReference type="PANTHER" id="PTHR46481">
    <property type="entry name" value="ZINC FINGER BED DOMAIN-CONTAINING PROTEIN 4"/>
    <property type="match status" value="1"/>
</dbReference>